<sequence>MGNDGGSIPTRRELVKEAARNPSASEIKAAQQEQEEHLWATDPISNQPLERPIVSDSSGKLYNKSTILEFLIPTDDPAEEAKKAETEKRLQGAVKSLRDVVEVKFEVDAEARKDGKGETFVCPITSKTLGPSTKAVYLVPCGHAFAREVTKNVADEKCLQCNEHFAPNDVIPIVPTSEEDIARLSLRTRTLKEKGLTHSLKKAPGGKKRKKNAEADGEEKPSKQKNGSAKDSSAPAGAAKTSDGIKNSATASLTAKVMAEQEERNKRRKTENNDNLNSLFSSRDPAKVSTKNSDFMQRGFTFPSQTSR</sequence>
<dbReference type="RefSeq" id="XP_033400599.1">
    <property type="nucleotide sequence ID" value="XM_033543919.1"/>
</dbReference>
<gene>
    <name evidence="3" type="ORF">K452DRAFT_316039</name>
</gene>
<dbReference type="EMBL" id="ML995478">
    <property type="protein sequence ID" value="KAF2144887.1"/>
    <property type="molecule type" value="Genomic_DNA"/>
</dbReference>
<dbReference type="Pfam" id="PF04641">
    <property type="entry name" value="Rtf2"/>
    <property type="match status" value="1"/>
</dbReference>
<feature type="compositionally biased region" description="Basic and acidic residues" evidence="2">
    <location>
        <begin position="10"/>
        <end position="19"/>
    </location>
</feature>
<feature type="compositionally biased region" description="Basic and acidic residues" evidence="2">
    <location>
        <begin position="212"/>
        <end position="222"/>
    </location>
</feature>
<dbReference type="Proteomes" id="UP000799438">
    <property type="component" value="Unassembled WGS sequence"/>
</dbReference>
<protein>
    <submittedName>
        <fullName evidence="3">Uncharacterized protein</fullName>
    </submittedName>
</protein>
<evidence type="ECO:0000256" key="2">
    <source>
        <dbReference type="SAM" id="MobiDB-lite"/>
    </source>
</evidence>
<evidence type="ECO:0000313" key="3">
    <source>
        <dbReference type="EMBL" id="KAF2144887.1"/>
    </source>
</evidence>
<feature type="region of interest" description="Disordered" evidence="2">
    <location>
        <begin position="192"/>
        <end position="308"/>
    </location>
</feature>
<dbReference type="AlphaFoldDB" id="A0A6A6BPX8"/>
<dbReference type="Gene3D" id="3.30.40.10">
    <property type="entry name" value="Zinc/RING finger domain, C3HC4 (zinc finger)"/>
    <property type="match status" value="1"/>
</dbReference>
<dbReference type="SUPFAM" id="SSF57850">
    <property type="entry name" value="RING/U-box"/>
    <property type="match status" value="1"/>
</dbReference>
<feature type="region of interest" description="Disordered" evidence="2">
    <location>
        <begin position="1"/>
        <end position="57"/>
    </location>
</feature>
<dbReference type="GO" id="GO:0006274">
    <property type="term" value="P:DNA replication termination"/>
    <property type="evidence" value="ECO:0007669"/>
    <property type="project" value="TreeGrafter"/>
</dbReference>
<reference evidence="3" key="1">
    <citation type="journal article" date="2020" name="Stud. Mycol.">
        <title>101 Dothideomycetes genomes: a test case for predicting lifestyles and emergence of pathogens.</title>
        <authorList>
            <person name="Haridas S."/>
            <person name="Albert R."/>
            <person name="Binder M."/>
            <person name="Bloem J."/>
            <person name="Labutti K."/>
            <person name="Salamov A."/>
            <person name="Andreopoulos B."/>
            <person name="Baker S."/>
            <person name="Barry K."/>
            <person name="Bills G."/>
            <person name="Bluhm B."/>
            <person name="Cannon C."/>
            <person name="Castanera R."/>
            <person name="Culley D."/>
            <person name="Daum C."/>
            <person name="Ezra D."/>
            <person name="Gonzalez J."/>
            <person name="Henrissat B."/>
            <person name="Kuo A."/>
            <person name="Liang C."/>
            <person name="Lipzen A."/>
            <person name="Lutzoni F."/>
            <person name="Magnuson J."/>
            <person name="Mondo S."/>
            <person name="Nolan M."/>
            <person name="Ohm R."/>
            <person name="Pangilinan J."/>
            <person name="Park H.-J."/>
            <person name="Ramirez L."/>
            <person name="Alfaro M."/>
            <person name="Sun H."/>
            <person name="Tritt A."/>
            <person name="Yoshinaga Y."/>
            <person name="Zwiers L.-H."/>
            <person name="Turgeon B."/>
            <person name="Goodwin S."/>
            <person name="Spatafora J."/>
            <person name="Crous P."/>
            <person name="Grigoriev I."/>
        </authorList>
    </citation>
    <scope>NUCLEOTIDE SEQUENCE</scope>
    <source>
        <strain evidence="3">CBS 121167</strain>
    </source>
</reference>
<feature type="compositionally biased region" description="Basic residues" evidence="2">
    <location>
        <begin position="199"/>
        <end position="211"/>
    </location>
</feature>
<dbReference type="InterPro" id="IPR027799">
    <property type="entry name" value="Rtf2_RING-finger"/>
</dbReference>
<dbReference type="PANTHER" id="PTHR12775:SF0">
    <property type="entry name" value="REPLICATION TERMINATION FACTOR 2"/>
    <property type="match status" value="1"/>
</dbReference>
<dbReference type="InterPro" id="IPR006735">
    <property type="entry name" value="Rtf2"/>
</dbReference>
<organism evidence="3 4">
    <name type="scientific">Aplosporella prunicola CBS 121167</name>
    <dbReference type="NCBI Taxonomy" id="1176127"/>
    <lineage>
        <taxon>Eukaryota</taxon>
        <taxon>Fungi</taxon>
        <taxon>Dikarya</taxon>
        <taxon>Ascomycota</taxon>
        <taxon>Pezizomycotina</taxon>
        <taxon>Dothideomycetes</taxon>
        <taxon>Dothideomycetes incertae sedis</taxon>
        <taxon>Botryosphaeriales</taxon>
        <taxon>Aplosporellaceae</taxon>
        <taxon>Aplosporella</taxon>
    </lineage>
</organism>
<accession>A0A6A6BPX8</accession>
<comment type="similarity">
    <text evidence="1">Belongs to the rtf2 family.</text>
</comment>
<dbReference type="PANTHER" id="PTHR12775">
    <property type="entry name" value="PROTEIN C20ORF43 HOMOLOG"/>
    <property type="match status" value="1"/>
</dbReference>
<dbReference type="GeneID" id="54301416"/>
<dbReference type="OrthoDB" id="247013at2759"/>
<proteinExistence type="inferred from homology"/>
<name>A0A6A6BPX8_9PEZI</name>
<dbReference type="GO" id="GO:0005634">
    <property type="term" value="C:nucleus"/>
    <property type="evidence" value="ECO:0007669"/>
    <property type="project" value="TreeGrafter"/>
</dbReference>
<dbReference type="InterPro" id="IPR013083">
    <property type="entry name" value="Znf_RING/FYVE/PHD"/>
</dbReference>
<evidence type="ECO:0000256" key="1">
    <source>
        <dbReference type="ARBA" id="ARBA00009885"/>
    </source>
</evidence>
<dbReference type="CDD" id="cd16653">
    <property type="entry name" value="RING-like_Rtf2"/>
    <property type="match status" value="1"/>
</dbReference>
<evidence type="ECO:0000313" key="4">
    <source>
        <dbReference type="Proteomes" id="UP000799438"/>
    </source>
</evidence>
<feature type="compositionally biased region" description="Polar residues" evidence="2">
    <location>
        <begin position="244"/>
        <end position="253"/>
    </location>
</feature>
<keyword evidence="4" id="KW-1185">Reference proteome</keyword>